<evidence type="ECO:0000313" key="5">
    <source>
        <dbReference type="Proteomes" id="UP000030856"/>
    </source>
</evidence>
<dbReference type="Proteomes" id="UP000030856">
    <property type="component" value="Unassembled WGS sequence"/>
</dbReference>
<dbReference type="OrthoDB" id="8558195at2"/>
<dbReference type="Gene3D" id="3.30.70.1070">
    <property type="entry name" value="Sporulation related repeat"/>
    <property type="match status" value="1"/>
</dbReference>
<keyword evidence="2" id="KW-1133">Transmembrane helix</keyword>
<dbReference type="PROSITE" id="PS51724">
    <property type="entry name" value="SPOR"/>
    <property type="match status" value="1"/>
</dbReference>
<evidence type="ECO:0000256" key="2">
    <source>
        <dbReference type="SAM" id="Phobius"/>
    </source>
</evidence>
<dbReference type="eggNOG" id="COG3087">
    <property type="taxonomic scope" value="Bacteria"/>
</dbReference>
<keyword evidence="2" id="KW-0472">Membrane</keyword>
<dbReference type="Pfam" id="PF05036">
    <property type="entry name" value="SPOR"/>
    <property type="match status" value="1"/>
</dbReference>
<dbReference type="GO" id="GO:0042834">
    <property type="term" value="F:peptidoglycan binding"/>
    <property type="evidence" value="ECO:0007669"/>
    <property type="project" value="InterPro"/>
</dbReference>
<feature type="transmembrane region" description="Helical" evidence="2">
    <location>
        <begin position="28"/>
        <end position="47"/>
    </location>
</feature>
<dbReference type="RefSeq" id="WP_043116187.1">
    <property type="nucleotide sequence ID" value="NZ_JRAA01000001.1"/>
</dbReference>
<dbReference type="GO" id="GO:0051301">
    <property type="term" value="P:cell division"/>
    <property type="evidence" value="ECO:0007669"/>
    <property type="project" value="UniProtKB-KW"/>
</dbReference>
<keyword evidence="4" id="KW-0131">Cell cycle</keyword>
<gene>
    <name evidence="4" type="ORF">JV46_16780</name>
</gene>
<dbReference type="STRING" id="2340.JV46_16780"/>
<dbReference type="SUPFAM" id="SSF110997">
    <property type="entry name" value="Sporulation related repeat"/>
    <property type="match status" value="1"/>
</dbReference>
<evidence type="ECO:0000259" key="3">
    <source>
        <dbReference type="PROSITE" id="PS51724"/>
    </source>
</evidence>
<organism evidence="4 5">
    <name type="scientific">Solemya velum gill symbiont</name>
    <dbReference type="NCBI Taxonomy" id="2340"/>
    <lineage>
        <taxon>Bacteria</taxon>
        <taxon>Pseudomonadati</taxon>
        <taxon>Pseudomonadota</taxon>
        <taxon>Gammaproteobacteria</taxon>
        <taxon>sulfur-oxidizing symbionts</taxon>
    </lineage>
</organism>
<dbReference type="InterPro" id="IPR036680">
    <property type="entry name" value="SPOR-like_sf"/>
</dbReference>
<proteinExistence type="predicted"/>
<dbReference type="InterPro" id="IPR007730">
    <property type="entry name" value="SPOR-like_dom"/>
</dbReference>
<keyword evidence="2" id="KW-0812">Transmembrane</keyword>
<feature type="domain" description="SPOR" evidence="3">
    <location>
        <begin position="109"/>
        <end position="190"/>
    </location>
</feature>
<dbReference type="AlphaFoldDB" id="A0A0B0H8D1"/>
<feature type="region of interest" description="Disordered" evidence="1">
    <location>
        <begin position="1"/>
        <end position="20"/>
    </location>
</feature>
<name>A0A0B0H8D1_SOVGS</name>
<evidence type="ECO:0000313" key="4">
    <source>
        <dbReference type="EMBL" id="KHF26418.1"/>
    </source>
</evidence>
<comment type="caution">
    <text evidence="4">The sequence shown here is derived from an EMBL/GenBank/DDBJ whole genome shotgun (WGS) entry which is preliminary data.</text>
</comment>
<accession>A0A0B0H8D1</accession>
<protein>
    <submittedName>
        <fullName evidence="4">Cell division protein</fullName>
    </submittedName>
</protein>
<sequence>MPHDYKKRPPARKKRAPARRKSDHSLPCWAWFISGIVLSAAVVFIIAKVQPQWLTTAGVVAQKPTLPVQPPRPVPQQPKGPSYSFYTVLPEMEVAVPPEALKPTAEKSTQKSGLYQLQLASYRNRPDAAKMEASLALIGISARIEKVAINDKTYYRVRSGPYPREQAYGLHMRLRDHGVESLILKVRKNEG</sequence>
<keyword evidence="4" id="KW-0132">Cell division</keyword>
<keyword evidence="5" id="KW-1185">Reference proteome</keyword>
<evidence type="ECO:0000256" key="1">
    <source>
        <dbReference type="SAM" id="MobiDB-lite"/>
    </source>
</evidence>
<reference evidence="4 5" key="1">
    <citation type="journal article" date="2014" name="BMC Genomics">
        <title>The genome of the intracellular bacterium of the coastal bivalve, Solemya velum: a blueprint for thriving in and out of symbiosis.</title>
        <authorList>
            <person name="Dmytrenko O."/>
            <person name="Russell S.L."/>
            <person name="Loo W.T."/>
            <person name="Fontanez K.M."/>
            <person name="Liao L."/>
            <person name="Roeselers G."/>
            <person name="Sharma R."/>
            <person name="Stewart F.J."/>
            <person name="Newton I.L."/>
            <person name="Woyke T."/>
            <person name="Wu D."/>
            <person name="Lang J.M."/>
            <person name="Eisen J.A."/>
            <person name="Cavanaugh C.M."/>
        </authorList>
    </citation>
    <scope>NUCLEOTIDE SEQUENCE [LARGE SCALE GENOMIC DNA]</scope>
    <source>
        <strain evidence="4 5">WH</strain>
    </source>
</reference>
<dbReference type="EMBL" id="JRAA01000001">
    <property type="protein sequence ID" value="KHF26418.1"/>
    <property type="molecule type" value="Genomic_DNA"/>
</dbReference>